<dbReference type="Gramene" id="TRITD7Av1G039180.1">
    <property type="protein sequence ID" value="TRITD7Av1G039180.1"/>
    <property type="gene ID" value="TRITD7Av1G039180"/>
</dbReference>
<evidence type="ECO:0000313" key="2">
    <source>
        <dbReference type="EMBL" id="VAI70870.1"/>
    </source>
</evidence>
<dbReference type="OMA" id="WAISISH"/>
<name>A0A9R0Z6G8_TRITD</name>
<dbReference type="PANTHER" id="PTHR34835:SF60">
    <property type="entry name" value="OS10G0490300 PROTEIN"/>
    <property type="match status" value="1"/>
</dbReference>
<dbReference type="AlphaFoldDB" id="A0A9R0Z6G8"/>
<gene>
    <name evidence="2" type="ORF">TRITD_7Av1G039180</name>
</gene>
<accession>A0A9R0Z6G8</accession>
<proteinExistence type="predicted"/>
<protein>
    <submittedName>
        <fullName evidence="2">Uncharacterized protein</fullName>
    </submittedName>
</protein>
<reference evidence="2 3" key="1">
    <citation type="submission" date="2017-09" db="EMBL/GenBank/DDBJ databases">
        <authorList>
            <consortium name="International Durum Wheat Genome Sequencing Consortium (IDWGSC)"/>
            <person name="Milanesi L."/>
        </authorList>
    </citation>
    <scope>NUCLEOTIDE SEQUENCE [LARGE SCALE GENOMIC DNA]</scope>
    <source>
        <strain evidence="3">cv. Svevo</strain>
    </source>
</reference>
<dbReference type="Proteomes" id="UP000324705">
    <property type="component" value="Chromosome 7A"/>
</dbReference>
<sequence length="103" mass="12325">MNEEMFDDQIIRCFLVVALSTFLCPTANTKPSTKYMGALVNVEQLKQLNWCRFVHDWELMYIKKYQKEKLKQNRTMMTLGGCIYHLAICHSFFFKYNVFFLCD</sequence>
<evidence type="ECO:0000256" key="1">
    <source>
        <dbReference type="SAM" id="SignalP"/>
    </source>
</evidence>
<organism evidence="2 3">
    <name type="scientific">Triticum turgidum subsp. durum</name>
    <name type="common">Durum wheat</name>
    <name type="synonym">Triticum durum</name>
    <dbReference type="NCBI Taxonomy" id="4567"/>
    <lineage>
        <taxon>Eukaryota</taxon>
        <taxon>Viridiplantae</taxon>
        <taxon>Streptophyta</taxon>
        <taxon>Embryophyta</taxon>
        <taxon>Tracheophyta</taxon>
        <taxon>Spermatophyta</taxon>
        <taxon>Magnoliopsida</taxon>
        <taxon>Liliopsida</taxon>
        <taxon>Poales</taxon>
        <taxon>Poaceae</taxon>
        <taxon>BOP clade</taxon>
        <taxon>Pooideae</taxon>
        <taxon>Triticodae</taxon>
        <taxon>Triticeae</taxon>
        <taxon>Triticinae</taxon>
        <taxon>Triticum</taxon>
    </lineage>
</organism>
<evidence type="ECO:0000313" key="3">
    <source>
        <dbReference type="Proteomes" id="UP000324705"/>
    </source>
</evidence>
<dbReference type="PANTHER" id="PTHR34835">
    <property type="entry name" value="OS07G0283600 PROTEIN-RELATED"/>
    <property type="match status" value="1"/>
</dbReference>
<keyword evidence="3" id="KW-1185">Reference proteome</keyword>
<dbReference type="EMBL" id="LT934123">
    <property type="protein sequence ID" value="VAI70870.1"/>
    <property type="molecule type" value="Genomic_DNA"/>
</dbReference>
<feature type="chain" id="PRO_5040226891" evidence="1">
    <location>
        <begin position="30"/>
        <end position="103"/>
    </location>
</feature>
<feature type="signal peptide" evidence="1">
    <location>
        <begin position="1"/>
        <end position="29"/>
    </location>
</feature>
<keyword evidence="1" id="KW-0732">Signal</keyword>